<comment type="caution">
    <text evidence="1">The sequence shown here is derived from an EMBL/GenBank/DDBJ whole genome shotgun (WGS) entry which is preliminary data.</text>
</comment>
<evidence type="ECO:0000313" key="1">
    <source>
        <dbReference type="EMBL" id="KAA5545949.1"/>
    </source>
</evidence>
<dbReference type="Gene3D" id="3.30.1310.10">
    <property type="entry name" value="Nucleoid-associated protein YbaB-like domain"/>
    <property type="match status" value="1"/>
</dbReference>
<sequence>MFKGLGNLGNIASMMGAFKELPQKMQELNTRMKSEHVSGSSSCGRVLVVVNCVGEVQSVTIIEVELEKAELEQAVTEATNQAGATAKQTYADSIRDMVSEMNLDMPGIDGLLTSFTGN</sequence>
<dbReference type="AlphaFoldDB" id="A0A5M6DID4"/>
<proteinExistence type="predicted"/>
<dbReference type="Pfam" id="PF02575">
    <property type="entry name" value="YbaB_DNA_bd"/>
    <property type="match status" value="1"/>
</dbReference>
<dbReference type="InterPro" id="IPR036894">
    <property type="entry name" value="YbaB-like_sf"/>
</dbReference>
<organism evidence="1 2">
    <name type="scientific">Roseiconus nitratireducens</name>
    <dbReference type="NCBI Taxonomy" id="2605748"/>
    <lineage>
        <taxon>Bacteria</taxon>
        <taxon>Pseudomonadati</taxon>
        <taxon>Planctomycetota</taxon>
        <taxon>Planctomycetia</taxon>
        <taxon>Pirellulales</taxon>
        <taxon>Pirellulaceae</taxon>
        <taxon>Roseiconus</taxon>
    </lineage>
</organism>
<dbReference type="EMBL" id="VWOX01000002">
    <property type="protein sequence ID" value="KAA5545949.1"/>
    <property type="molecule type" value="Genomic_DNA"/>
</dbReference>
<name>A0A5M6DID4_9BACT</name>
<dbReference type="PIRSF" id="PIRSF004555">
    <property type="entry name" value="UCP004555"/>
    <property type="match status" value="1"/>
</dbReference>
<dbReference type="Proteomes" id="UP000324479">
    <property type="component" value="Unassembled WGS sequence"/>
</dbReference>
<dbReference type="SUPFAM" id="SSF82607">
    <property type="entry name" value="YbaB-like"/>
    <property type="match status" value="1"/>
</dbReference>
<protein>
    <submittedName>
        <fullName evidence="1">YbaB/EbfC family nucleoid-associated protein</fullName>
    </submittedName>
</protein>
<accession>A0A5M6DID4</accession>
<dbReference type="RefSeq" id="WP_150074859.1">
    <property type="nucleotide sequence ID" value="NZ_VWOX01000002.1"/>
</dbReference>
<gene>
    <name evidence="1" type="ORF">FYK55_03280</name>
</gene>
<dbReference type="InterPro" id="IPR004401">
    <property type="entry name" value="YbaB/EbfC"/>
</dbReference>
<keyword evidence="2" id="KW-1185">Reference proteome</keyword>
<dbReference type="GO" id="GO:0003677">
    <property type="term" value="F:DNA binding"/>
    <property type="evidence" value="ECO:0007669"/>
    <property type="project" value="InterPro"/>
</dbReference>
<evidence type="ECO:0000313" key="2">
    <source>
        <dbReference type="Proteomes" id="UP000324479"/>
    </source>
</evidence>
<reference evidence="1 2" key="1">
    <citation type="submission" date="2019-08" db="EMBL/GenBank/DDBJ databases">
        <authorList>
            <person name="Dhanesh K."/>
            <person name="Kumar G."/>
            <person name="Sasikala C."/>
            <person name="Venkata Ramana C."/>
        </authorList>
    </citation>
    <scope>NUCLEOTIDE SEQUENCE [LARGE SCALE GENOMIC DNA]</scope>
    <source>
        <strain evidence="1 2">JC645</strain>
    </source>
</reference>